<dbReference type="PROSITE" id="PS50830">
    <property type="entry name" value="TNASE_3"/>
    <property type="match status" value="1"/>
</dbReference>
<organism evidence="3 4">
    <name type="scientific">Sulfitobacter faviae</name>
    <dbReference type="NCBI Taxonomy" id="1775881"/>
    <lineage>
        <taxon>Bacteria</taxon>
        <taxon>Pseudomonadati</taxon>
        <taxon>Pseudomonadota</taxon>
        <taxon>Alphaproteobacteria</taxon>
        <taxon>Rhodobacterales</taxon>
        <taxon>Roseobacteraceae</taxon>
        <taxon>Sulfitobacter</taxon>
    </lineage>
</organism>
<reference evidence="3" key="1">
    <citation type="submission" date="2023-01" db="EMBL/GenBank/DDBJ databases">
        <title>Comparative genomic analysis of cold water coral derived Sulfitobacter faviae: insights into their metabolism and habitat adaptation.</title>
        <authorList>
            <person name="Guo Y."/>
            <person name="Lin S."/>
            <person name="Huang Z."/>
            <person name="Tang K."/>
            <person name="Wang X."/>
        </authorList>
    </citation>
    <scope>NUCLEOTIDE SEQUENCE</scope>
    <source>
        <strain evidence="3">SCSIO W_1865</strain>
    </source>
</reference>
<feature type="domain" description="TNase-like" evidence="2">
    <location>
        <begin position="23"/>
        <end position="124"/>
    </location>
</feature>
<keyword evidence="1" id="KW-0732">Signal</keyword>
<dbReference type="SUPFAM" id="SSF50199">
    <property type="entry name" value="Staphylococcal nuclease"/>
    <property type="match status" value="1"/>
</dbReference>
<feature type="chain" id="PRO_5044005006" evidence="1">
    <location>
        <begin position="24"/>
        <end position="224"/>
    </location>
</feature>
<accession>A0AAX3LLK7</accession>
<protein>
    <submittedName>
        <fullName evidence="3">Thermonuclease family protein</fullName>
    </submittedName>
</protein>
<dbReference type="Pfam" id="PF00565">
    <property type="entry name" value="SNase"/>
    <property type="match status" value="1"/>
</dbReference>
<evidence type="ECO:0000259" key="2">
    <source>
        <dbReference type="PROSITE" id="PS50830"/>
    </source>
</evidence>
<dbReference type="EMBL" id="CP116423">
    <property type="protein sequence ID" value="WCE69584.1"/>
    <property type="molecule type" value="Genomic_DNA"/>
</dbReference>
<evidence type="ECO:0000313" key="3">
    <source>
        <dbReference type="EMBL" id="WCE69584.1"/>
    </source>
</evidence>
<dbReference type="InterPro" id="IPR016071">
    <property type="entry name" value="Staphylococal_nuclease_OB-fold"/>
</dbReference>
<gene>
    <name evidence="3" type="ORF">PL336_12330</name>
</gene>
<proteinExistence type="predicted"/>
<sequence>MLRICSLFALSLTLSLATGSAGAQTVSGVVRVIDGDTFDLGGTRIRLHGIDALESSQTCETEGGQAWACGDWTTREVRDRYQGANAHCEALDRDRYDRIVARCHVGNVDVGQALVRDGLAFAYRKYSMDYDLDEKAAFVAGRGIHGFKTVSPARYRVTRRSGSEPARPEGSCQIKGNISAKGVKIYHMPGQEFYSRTRISARKGERWFCSEAEARGAGWRRARR</sequence>
<name>A0AAX3LLK7_9RHOB</name>
<dbReference type="Gene3D" id="2.40.50.90">
    <property type="match status" value="1"/>
</dbReference>
<evidence type="ECO:0000313" key="4">
    <source>
        <dbReference type="Proteomes" id="UP001210770"/>
    </source>
</evidence>
<feature type="signal peptide" evidence="1">
    <location>
        <begin position="1"/>
        <end position="23"/>
    </location>
</feature>
<dbReference type="AlphaFoldDB" id="A0AAX3LLK7"/>
<dbReference type="InterPro" id="IPR035437">
    <property type="entry name" value="SNase_OB-fold_sf"/>
</dbReference>
<dbReference type="Proteomes" id="UP001210770">
    <property type="component" value="Chromosome"/>
</dbReference>
<evidence type="ECO:0000256" key="1">
    <source>
        <dbReference type="SAM" id="SignalP"/>
    </source>
</evidence>
<dbReference type="RefSeq" id="WP_271687938.1">
    <property type="nucleotide sequence ID" value="NZ_CP116423.1"/>
</dbReference>
<dbReference type="SMART" id="SM00318">
    <property type="entry name" value="SNc"/>
    <property type="match status" value="1"/>
</dbReference>